<comment type="caution">
    <text evidence="5">The sequence shown here is derived from an EMBL/GenBank/DDBJ whole genome shotgun (WGS) entry which is preliminary data.</text>
</comment>
<evidence type="ECO:0000256" key="4">
    <source>
        <dbReference type="SAM" id="SignalP"/>
    </source>
</evidence>
<protein>
    <recommendedName>
        <fullName evidence="2">15-cis-phytoene synthase</fullName>
        <ecNumber evidence="2">2.5.1.32</ecNumber>
    </recommendedName>
</protein>
<keyword evidence="3" id="KW-0125">Carotenoid biosynthesis</keyword>
<evidence type="ECO:0000256" key="2">
    <source>
        <dbReference type="ARBA" id="ARBA00012396"/>
    </source>
</evidence>
<evidence type="ECO:0000256" key="1">
    <source>
        <dbReference type="ARBA" id="ARBA00001805"/>
    </source>
</evidence>
<dbReference type="GO" id="GO:0016117">
    <property type="term" value="P:carotenoid biosynthetic process"/>
    <property type="evidence" value="ECO:0007669"/>
    <property type="project" value="UniProtKB-KW"/>
</dbReference>
<dbReference type="PROSITE" id="PS01044">
    <property type="entry name" value="SQUALEN_PHYTOEN_SYN_1"/>
    <property type="match status" value="1"/>
</dbReference>
<name>A0A9K3LG21_9STRA</name>
<proteinExistence type="predicted"/>
<evidence type="ECO:0000313" key="5">
    <source>
        <dbReference type="EMBL" id="KAG7361397.1"/>
    </source>
</evidence>
<dbReference type="OrthoDB" id="6600518at2759"/>
<keyword evidence="4" id="KW-0732">Signal</keyword>
<dbReference type="Proteomes" id="UP000693970">
    <property type="component" value="Unassembled WGS sequence"/>
</dbReference>
<feature type="chain" id="PRO_5039888421" description="15-cis-phytoene synthase" evidence="4">
    <location>
        <begin position="21"/>
        <end position="498"/>
    </location>
</feature>
<accession>A0A9K3LG21</accession>
<dbReference type="Pfam" id="PF00494">
    <property type="entry name" value="SQS_PSY"/>
    <property type="match status" value="1"/>
</dbReference>
<dbReference type="SFLD" id="SFLDG01212">
    <property type="entry name" value="Phytoene_synthase_like"/>
    <property type="match status" value="1"/>
</dbReference>
<organism evidence="5 6">
    <name type="scientific">Nitzschia inconspicua</name>
    <dbReference type="NCBI Taxonomy" id="303405"/>
    <lineage>
        <taxon>Eukaryota</taxon>
        <taxon>Sar</taxon>
        <taxon>Stramenopiles</taxon>
        <taxon>Ochrophyta</taxon>
        <taxon>Bacillariophyta</taxon>
        <taxon>Bacillariophyceae</taxon>
        <taxon>Bacillariophycidae</taxon>
        <taxon>Bacillariales</taxon>
        <taxon>Bacillariaceae</taxon>
        <taxon>Nitzschia</taxon>
    </lineage>
</organism>
<reference evidence="5" key="1">
    <citation type="journal article" date="2021" name="Sci. Rep.">
        <title>Diploid genomic architecture of Nitzschia inconspicua, an elite biomass production diatom.</title>
        <authorList>
            <person name="Oliver A."/>
            <person name="Podell S."/>
            <person name="Pinowska A."/>
            <person name="Traller J.C."/>
            <person name="Smith S.R."/>
            <person name="McClure R."/>
            <person name="Beliaev A."/>
            <person name="Bohutskyi P."/>
            <person name="Hill E.A."/>
            <person name="Rabines A."/>
            <person name="Zheng H."/>
            <person name="Allen L.Z."/>
            <person name="Kuo A."/>
            <person name="Grigoriev I.V."/>
            <person name="Allen A.E."/>
            <person name="Hazlebeck D."/>
            <person name="Allen E.E."/>
        </authorList>
    </citation>
    <scope>NUCLEOTIDE SEQUENCE</scope>
    <source>
        <strain evidence="5">Hildebrandi</strain>
    </source>
</reference>
<dbReference type="PROSITE" id="PS01045">
    <property type="entry name" value="SQUALEN_PHYTOEN_SYN_2"/>
    <property type="match status" value="1"/>
</dbReference>
<dbReference type="AlphaFoldDB" id="A0A9K3LG21"/>
<gene>
    <name evidence="5" type="ORF">IV203_036497</name>
</gene>
<dbReference type="InterPro" id="IPR033904">
    <property type="entry name" value="Trans_IPPS_HH"/>
</dbReference>
<dbReference type="EC" id="2.5.1.32" evidence="2"/>
<dbReference type="PANTHER" id="PTHR31480">
    <property type="entry name" value="BIFUNCTIONAL LYCOPENE CYCLASE/PHYTOENE SYNTHASE"/>
    <property type="match status" value="1"/>
</dbReference>
<reference evidence="5" key="2">
    <citation type="submission" date="2021-04" db="EMBL/GenBank/DDBJ databases">
        <authorList>
            <person name="Podell S."/>
        </authorList>
    </citation>
    <scope>NUCLEOTIDE SEQUENCE</scope>
    <source>
        <strain evidence="5">Hildebrandi</strain>
    </source>
</reference>
<comment type="catalytic activity">
    <reaction evidence="1">
        <text>2 (2E,6E,10E)-geranylgeranyl diphosphate = 15-cis-phytoene + 2 diphosphate</text>
        <dbReference type="Rhea" id="RHEA:34475"/>
        <dbReference type="ChEBI" id="CHEBI:27787"/>
        <dbReference type="ChEBI" id="CHEBI:33019"/>
        <dbReference type="ChEBI" id="CHEBI:58756"/>
        <dbReference type="EC" id="2.5.1.32"/>
    </reaction>
</comment>
<evidence type="ECO:0000256" key="3">
    <source>
        <dbReference type="ARBA" id="ARBA00022746"/>
    </source>
</evidence>
<dbReference type="CDD" id="cd00683">
    <property type="entry name" value="Trans_IPPS_HH"/>
    <property type="match status" value="1"/>
</dbReference>
<dbReference type="InterPro" id="IPR002060">
    <property type="entry name" value="Squ/phyt_synthse"/>
</dbReference>
<dbReference type="InterPro" id="IPR044843">
    <property type="entry name" value="Trans_IPPS_bact-type"/>
</dbReference>
<keyword evidence="6" id="KW-1185">Reference proteome</keyword>
<evidence type="ECO:0000313" key="6">
    <source>
        <dbReference type="Proteomes" id="UP000693970"/>
    </source>
</evidence>
<feature type="signal peptide" evidence="4">
    <location>
        <begin position="1"/>
        <end position="20"/>
    </location>
</feature>
<dbReference type="GO" id="GO:0051996">
    <property type="term" value="F:squalene synthase [NAD(P)H] activity"/>
    <property type="evidence" value="ECO:0007669"/>
    <property type="project" value="InterPro"/>
</dbReference>
<dbReference type="InterPro" id="IPR019845">
    <property type="entry name" value="Squalene/phytoene_synthase_CS"/>
</dbReference>
<dbReference type="SFLD" id="SFLDG01018">
    <property type="entry name" value="Squalene/Phytoene_Synthase_Lik"/>
    <property type="match status" value="1"/>
</dbReference>
<sequence>MKITPLALWAFLSTVDRSGAFVVPPTQVRQDTLQLPILHSLTAPIPPGGRSNRSETELDKEHEDIIISAVPAAASNGKILEGGKVIDFESLRGPSMAENALEEAKAIVAKSTRRHGEPHTGILGINQEVIAEVGHELGTFATSQDIQNCAAYLRSKAAPGFFEQRTATTVVNGETLPSPQKAEFDRILRQAYLESGEVTSAFAKTFYLGTQLLPEASREAIWAIYVWCRRTDEIVDAPRDSNEEMLQDLGAWEMRLENLWKYGEVADVYDLCLLDVLVKYPTLPITPFMDMIRGMLMDVPQLGQDRYDSFNELHLYCYRVAGTVGLMCLPVFGCAEGWTEKMAKEPALSLGVAFQLTNILRDVGEDAVKRGRVYLPQEDLDRFGVTEDQLFEQRVDENYINMMKFQIARARMYYERARRGVFMLAPESRLPVQSSLDAYGKILDKIEENGYDSLTKRAYVDKWEKLSIIPFSWYRTQDASRFYPLPGDKPIPDLKVEA</sequence>
<dbReference type="EMBL" id="JAGRRH010000013">
    <property type="protein sequence ID" value="KAG7361397.1"/>
    <property type="molecule type" value="Genomic_DNA"/>
</dbReference>
<dbReference type="SFLD" id="SFLDS00005">
    <property type="entry name" value="Isoprenoid_Synthase_Type_I"/>
    <property type="match status" value="1"/>
</dbReference>